<dbReference type="GO" id="GO:0034040">
    <property type="term" value="F:ATPase-coupled lipid transmembrane transporter activity"/>
    <property type="evidence" value="ECO:0007669"/>
    <property type="project" value="TreeGrafter"/>
</dbReference>
<dbReference type="InterPro" id="IPR003593">
    <property type="entry name" value="AAA+_ATPase"/>
</dbReference>
<dbReference type="InterPro" id="IPR003439">
    <property type="entry name" value="ABC_transporter-like_ATP-bd"/>
</dbReference>
<dbReference type="InterPro" id="IPR039421">
    <property type="entry name" value="Type_1_exporter"/>
</dbReference>
<dbReference type="SMART" id="SM00382">
    <property type="entry name" value="AAA"/>
    <property type="match status" value="1"/>
</dbReference>
<dbReference type="Gene3D" id="3.40.50.300">
    <property type="entry name" value="P-loop containing nucleotide triphosphate hydrolases"/>
    <property type="match status" value="1"/>
</dbReference>
<keyword evidence="5 7" id="KW-1133">Transmembrane helix</keyword>
<organism evidence="10 11">
    <name type="scientific">Bianquea renquensis</name>
    <dbReference type="NCBI Taxonomy" id="2763661"/>
    <lineage>
        <taxon>Bacteria</taxon>
        <taxon>Bacillati</taxon>
        <taxon>Bacillota</taxon>
        <taxon>Clostridia</taxon>
        <taxon>Eubacteriales</taxon>
        <taxon>Bianqueaceae</taxon>
        <taxon>Bianquea</taxon>
    </lineage>
</organism>
<comment type="subcellular location">
    <subcellularLocation>
        <location evidence="1">Cell membrane</location>
        <topology evidence="1">Multi-pass membrane protein</topology>
    </subcellularLocation>
</comment>
<dbReference type="Pfam" id="PF00005">
    <property type="entry name" value="ABC_tran"/>
    <property type="match status" value="1"/>
</dbReference>
<dbReference type="GO" id="GO:0005886">
    <property type="term" value="C:plasma membrane"/>
    <property type="evidence" value="ECO:0007669"/>
    <property type="project" value="UniProtKB-SubCell"/>
</dbReference>
<proteinExistence type="predicted"/>
<dbReference type="PANTHER" id="PTHR24221">
    <property type="entry name" value="ATP-BINDING CASSETTE SUB-FAMILY B"/>
    <property type="match status" value="1"/>
</dbReference>
<feature type="domain" description="ABC transporter" evidence="8">
    <location>
        <begin position="332"/>
        <end position="555"/>
    </location>
</feature>
<accession>A0A926I2Y7</accession>
<keyword evidence="2 7" id="KW-0812">Transmembrane</keyword>
<dbReference type="PANTHER" id="PTHR24221:SF654">
    <property type="entry name" value="ATP-BINDING CASSETTE SUB-FAMILY B MEMBER 6"/>
    <property type="match status" value="1"/>
</dbReference>
<dbReference type="InterPro" id="IPR011527">
    <property type="entry name" value="ABC1_TM_dom"/>
</dbReference>
<evidence type="ECO:0000256" key="3">
    <source>
        <dbReference type="ARBA" id="ARBA00022741"/>
    </source>
</evidence>
<dbReference type="Gene3D" id="1.20.1560.10">
    <property type="entry name" value="ABC transporter type 1, transmembrane domain"/>
    <property type="match status" value="1"/>
</dbReference>
<evidence type="ECO:0000256" key="6">
    <source>
        <dbReference type="ARBA" id="ARBA00023136"/>
    </source>
</evidence>
<dbReference type="EMBL" id="JACRSQ010000039">
    <property type="protein sequence ID" value="MBC8544983.1"/>
    <property type="molecule type" value="Genomic_DNA"/>
</dbReference>
<dbReference type="Proteomes" id="UP000657006">
    <property type="component" value="Unassembled WGS sequence"/>
</dbReference>
<keyword evidence="3" id="KW-0547">Nucleotide-binding</keyword>
<feature type="transmembrane region" description="Helical" evidence="7">
    <location>
        <begin position="53"/>
        <end position="77"/>
    </location>
</feature>
<evidence type="ECO:0000256" key="2">
    <source>
        <dbReference type="ARBA" id="ARBA00022692"/>
    </source>
</evidence>
<feature type="transmembrane region" description="Helical" evidence="7">
    <location>
        <begin position="155"/>
        <end position="174"/>
    </location>
</feature>
<dbReference type="SUPFAM" id="SSF52540">
    <property type="entry name" value="P-loop containing nucleoside triphosphate hydrolases"/>
    <property type="match status" value="1"/>
</dbReference>
<keyword evidence="6 7" id="KW-0472">Membrane</keyword>
<sequence>MKIQQFIRQIYGKRINIDSMGMLVLAVILAITQFMSARYLGRIIDSVSLGLSSVIFNTTIITISVLTSFIAGCLLFIRMQSMSIKFTNLLHKKMAEKLCKAEYKTLSDINEGELMTTAVDNTGGITGWFNIIVALGQIPIKIVIVFIAIIKIHWVLFLICMVLFPLTLLPSLILSKKMYNLNLDEQKAVGTNINFIKETLNFIIILKSYCLENIFIKKNRDHLDELEVARLKKAKRDRLIQSFSRCIGYIANPILFTIAGYLILRGNMTIGQIISIMFYIDIAGDGINLLTGIGNQYQTVRSCMTRIKSLLDIPDERVTGVALSPVGEEPVFDIRKVSFAYREDRVLREVSIQIMKGDKVAILGKSGSGKTTLFKLLNGLYTPCEGEIFFQGQNISKMSIDDLRKNLSVVPQESFMFSDTIYNNISIAKPGASEEDVIRACRLADIHEFIETLDDGYETVLNNVIDSMSTGQVQRINLARAFLRDADVWLFDEPTSALDAKSRDAIMDYIVNGTGDKTVVCIIHEPELIARFDRQLIIRDGQINSVERDSGRGEMND</sequence>
<gene>
    <name evidence="10" type="ORF">H8730_15685</name>
</gene>
<evidence type="ECO:0000256" key="1">
    <source>
        <dbReference type="ARBA" id="ARBA00004651"/>
    </source>
</evidence>
<name>A0A926I2Y7_9FIRM</name>
<feature type="transmembrane region" description="Helical" evidence="7">
    <location>
        <begin position="21"/>
        <end position="41"/>
    </location>
</feature>
<dbReference type="InterPro" id="IPR027417">
    <property type="entry name" value="P-loop_NTPase"/>
</dbReference>
<evidence type="ECO:0000259" key="8">
    <source>
        <dbReference type="PROSITE" id="PS50893"/>
    </source>
</evidence>
<reference evidence="10" key="1">
    <citation type="submission" date="2020-08" db="EMBL/GenBank/DDBJ databases">
        <title>Genome public.</title>
        <authorList>
            <person name="Liu C."/>
            <person name="Sun Q."/>
        </authorList>
    </citation>
    <scope>NUCLEOTIDE SEQUENCE</scope>
    <source>
        <strain evidence="10">NSJ-32</strain>
    </source>
</reference>
<dbReference type="GO" id="GO:0140359">
    <property type="term" value="F:ABC-type transporter activity"/>
    <property type="evidence" value="ECO:0007669"/>
    <property type="project" value="InterPro"/>
</dbReference>
<dbReference type="AlphaFoldDB" id="A0A926I2Y7"/>
<evidence type="ECO:0000256" key="5">
    <source>
        <dbReference type="ARBA" id="ARBA00022989"/>
    </source>
</evidence>
<keyword evidence="11" id="KW-1185">Reference proteome</keyword>
<dbReference type="SUPFAM" id="SSF90123">
    <property type="entry name" value="ABC transporter transmembrane region"/>
    <property type="match status" value="1"/>
</dbReference>
<evidence type="ECO:0000313" key="10">
    <source>
        <dbReference type="EMBL" id="MBC8544983.1"/>
    </source>
</evidence>
<dbReference type="CDD" id="cd07346">
    <property type="entry name" value="ABC_6TM_exporters"/>
    <property type="match status" value="1"/>
</dbReference>
<evidence type="ECO:0000256" key="7">
    <source>
        <dbReference type="SAM" id="Phobius"/>
    </source>
</evidence>
<feature type="transmembrane region" description="Helical" evidence="7">
    <location>
        <begin position="246"/>
        <end position="264"/>
    </location>
</feature>
<dbReference type="RefSeq" id="WP_177720203.1">
    <property type="nucleotide sequence ID" value="NZ_JACRSQ010000039.1"/>
</dbReference>
<comment type="caution">
    <text evidence="10">The sequence shown here is derived from an EMBL/GenBank/DDBJ whole genome shotgun (WGS) entry which is preliminary data.</text>
</comment>
<dbReference type="GO" id="GO:0016887">
    <property type="term" value="F:ATP hydrolysis activity"/>
    <property type="evidence" value="ECO:0007669"/>
    <property type="project" value="InterPro"/>
</dbReference>
<dbReference type="PROSITE" id="PS50893">
    <property type="entry name" value="ABC_TRANSPORTER_2"/>
    <property type="match status" value="1"/>
</dbReference>
<keyword evidence="4 10" id="KW-0067">ATP-binding</keyword>
<feature type="domain" description="ABC transmembrane type-1" evidence="9">
    <location>
        <begin position="21"/>
        <end position="299"/>
    </location>
</feature>
<dbReference type="PROSITE" id="PS50929">
    <property type="entry name" value="ABC_TM1F"/>
    <property type="match status" value="1"/>
</dbReference>
<dbReference type="Pfam" id="PF00664">
    <property type="entry name" value="ABC_membrane"/>
    <property type="match status" value="1"/>
</dbReference>
<dbReference type="GO" id="GO:0005524">
    <property type="term" value="F:ATP binding"/>
    <property type="evidence" value="ECO:0007669"/>
    <property type="project" value="UniProtKB-KW"/>
</dbReference>
<feature type="transmembrane region" description="Helical" evidence="7">
    <location>
        <begin position="128"/>
        <end position="149"/>
    </location>
</feature>
<evidence type="ECO:0000256" key="4">
    <source>
        <dbReference type="ARBA" id="ARBA00022840"/>
    </source>
</evidence>
<dbReference type="InterPro" id="IPR036640">
    <property type="entry name" value="ABC1_TM_sf"/>
</dbReference>
<protein>
    <submittedName>
        <fullName evidence="10">ABC transporter ATP-binding protein</fullName>
    </submittedName>
</protein>
<evidence type="ECO:0000259" key="9">
    <source>
        <dbReference type="PROSITE" id="PS50929"/>
    </source>
</evidence>
<evidence type="ECO:0000313" key="11">
    <source>
        <dbReference type="Proteomes" id="UP000657006"/>
    </source>
</evidence>